<dbReference type="Proteomes" id="UP000070255">
    <property type="component" value="Unassembled WGS sequence"/>
</dbReference>
<accession>A0ABR5T8E8</accession>
<evidence type="ECO:0000313" key="2">
    <source>
        <dbReference type="Proteomes" id="UP000070255"/>
    </source>
</evidence>
<reference evidence="1 2" key="1">
    <citation type="submission" date="2015-11" db="EMBL/GenBank/DDBJ databases">
        <authorList>
            <person name="Sahl J."/>
            <person name="Wagner D."/>
            <person name="Keim P."/>
        </authorList>
    </citation>
    <scope>NUCLEOTIDE SEQUENCE [LARGE SCALE GENOMIC DNA]</scope>
    <source>
        <strain evidence="1 2">BDU18</strain>
    </source>
</reference>
<dbReference type="RefSeq" id="WP_059647317.1">
    <property type="nucleotide sequence ID" value="NZ_CP013423.1"/>
</dbReference>
<proteinExistence type="predicted"/>
<gene>
    <name evidence="1" type="ORF">WS72_19285</name>
</gene>
<protein>
    <submittedName>
        <fullName evidence="1">Uncharacterized protein</fullName>
    </submittedName>
</protein>
<sequence length="88" mass="9441">MANHLRQMYAGELEGIVSNLGPLQIREAFVATRGALHGLEQLRSRGVSEAGIQGLVDELTVYLHIVESVADDKGVPLPEVQIAQGAVH</sequence>
<comment type="caution">
    <text evidence="1">The sequence shown here is derived from an EMBL/GenBank/DDBJ whole genome shotgun (WGS) entry which is preliminary data.</text>
</comment>
<keyword evidence="2" id="KW-1185">Reference proteome</keyword>
<dbReference type="EMBL" id="LNJQ01000003">
    <property type="protein sequence ID" value="KWZ39552.1"/>
    <property type="molecule type" value="Genomic_DNA"/>
</dbReference>
<evidence type="ECO:0000313" key="1">
    <source>
        <dbReference type="EMBL" id="KWZ39552.1"/>
    </source>
</evidence>
<name>A0ABR5T8E8_9BURK</name>
<organism evidence="1 2">
    <name type="scientific">Burkholderia savannae</name>
    <dbReference type="NCBI Taxonomy" id="1637837"/>
    <lineage>
        <taxon>Bacteria</taxon>
        <taxon>Pseudomonadati</taxon>
        <taxon>Pseudomonadota</taxon>
        <taxon>Betaproteobacteria</taxon>
        <taxon>Burkholderiales</taxon>
        <taxon>Burkholderiaceae</taxon>
        <taxon>Burkholderia</taxon>
        <taxon>pseudomallei group</taxon>
    </lineage>
</organism>